<evidence type="ECO:0000313" key="1">
    <source>
        <dbReference type="EMBL" id="GAA4461871.1"/>
    </source>
</evidence>
<keyword evidence="2" id="KW-1185">Reference proteome</keyword>
<gene>
    <name evidence="1" type="ORF">GCM10023189_37870</name>
</gene>
<name>A0ABP8N5W0_9BACT</name>
<sequence length="197" mass="22054">MYKHIDTDTGDITFTIKYLQGRPKQYRFNGQTGRFNINGTTDVGTTLTIQPLAWRIFDENLFARGRNETWAELFFVDDKGALSAIMFNNSSVNELFNLIEPLFYDDLQLSDVVLTITSEKKKNEKVQPAGTWFLARFTYKPADPATVAELREFVTSIPVYRQDTLTSTAVYHVVADSFAVGLALPAPAVAGELPAAE</sequence>
<dbReference type="EMBL" id="BAABHD010000066">
    <property type="protein sequence ID" value="GAA4461871.1"/>
    <property type="molecule type" value="Genomic_DNA"/>
</dbReference>
<dbReference type="Proteomes" id="UP001501175">
    <property type="component" value="Unassembled WGS sequence"/>
</dbReference>
<comment type="caution">
    <text evidence="1">The sequence shown here is derived from an EMBL/GenBank/DDBJ whole genome shotgun (WGS) entry which is preliminary data.</text>
</comment>
<evidence type="ECO:0000313" key="2">
    <source>
        <dbReference type="Proteomes" id="UP001501175"/>
    </source>
</evidence>
<accession>A0ABP8N5W0</accession>
<protein>
    <submittedName>
        <fullName evidence="1">Uncharacterized protein</fullName>
    </submittedName>
</protein>
<dbReference type="RefSeq" id="WP_345245913.1">
    <property type="nucleotide sequence ID" value="NZ_BAABHD010000066.1"/>
</dbReference>
<proteinExistence type="predicted"/>
<organism evidence="1 2">
    <name type="scientific">Nibrella saemangeumensis</name>
    <dbReference type="NCBI Taxonomy" id="1084526"/>
    <lineage>
        <taxon>Bacteria</taxon>
        <taxon>Pseudomonadati</taxon>
        <taxon>Bacteroidota</taxon>
        <taxon>Cytophagia</taxon>
        <taxon>Cytophagales</taxon>
        <taxon>Spirosomataceae</taxon>
        <taxon>Nibrella</taxon>
    </lineage>
</organism>
<reference evidence="2" key="1">
    <citation type="journal article" date="2019" name="Int. J. Syst. Evol. Microbiol.">
        <title>The Global Catalogue of Microorganisms (GCM) 10K type strain sequencing project: providing services to taxonomists for standard genome sequencing and annotation.</title>
        <authorList>
            <consortium name="The Broad Institute Genomics Platform"/>
            <consortium name="The Broad Institute Genome Sequencing Center for Infectious Disease"/>
            <person name="Wu L."/>
            <person name="Ma J."/>
        </authorList>
    </citation>
    <scope>NUCLEOTIDE SEQUENCE [LARGE SCALE GENOMIC DNA]</scope>
    <source>
        <strain evidence="2">JCM 17927</strain>
    </source>
</reference>